<feature type="region of interest" description="Disordered" evidence="1">
    <location>
        <begin position="649"/>
        <end position="701"/>
    </location>
</feature>
<accession>A0ABV7DPA2</accession>
<proteinExistence type="predicted"/>
<dbReference type="Proteomes" id="UP001595445">
    <property type="component" value="Unassembled WGS sequence"/>
</dbReference>
<evidence type="ECO:0000313" key="3">
    <source>
        <dbReference type="Proteomes" id="UP001595445"/>
    </source>
</evidence>
<evidence type="ECO:0008006" key="4">
    <source>
        <dbReference type="Google" id="ProtNLM"/>
    </source>
</evidence>
<evidence type="ECO:0000313" key="2">
    <source>
        <dbReference type="EMBL" id="MFC3084571.1"/>
    </source>
</evidence>
<evidence type="ECO:0000256" key="1">
    <source>
        <dbReference type="SAM" id="MobiDB-lite"/>
    </source>
</evidence>
<dbReference type="RefSeq" id="WP_197642299.1">
    <property type="nucleotide sequence ID" value="NZ_JAEACP010000004.1"/>
</dbReference>
<name>A0ABV7DPA2_9RHOB</name>
<dbReference type="SUPFAM" id="SSF53098">
    <property type="entry name" value="Ribonuclease H-like"/>
    <property type="match status" value="1"/>
</dbReference>
<dbReference type="InterPro" id="IPR012337">
    <property type="entry name" value="RNaseH-like_sf"/>
</dbReference>
<keyword evidence="3" id="KW-1185">Reference proteome</keyword>
<protein>
    <recommendedName>
        <fullName evidence="4">Integrase catalytic domain-containing protein</fullName>
    </recommendedName>
</protein>
<gene>
    <name evidence="2" type="ORF">ACFOD6_00790</name>
</gene>
<dbReference type="EMBL" id="JBHRSM010000001">
    <property type="protein sequence ID" value="MFC3084571.1"/>
    <property type="molecule type" value="Genomic_DNA"/>
</dbReference>
<sequence length="701" mass="77395">MTGLDRDGYAVEGQEDGECLTLSFSRIEEAIRQGSCKVTKPAEEEKRKALLAYTGGYEHFDQLPSEQQDIVFARLAVVLAILEMEEEGWKLTQRAMSRNARTGTNGPVRKELMRRARTFAQGDDVLGTTRGGRVTTGFDWPQGKTLRKYVDLYLKYGRNPVALLDCDHKKGPQGAARRRMSTFQEKFIAYVMENWLKVTKPKLGPLVGAARAEFQVPPAELARGFTFPSITSIRTRIKAMSHVVIALGRSGTRQGANLKGAGSTDVRALMYGEKAEIDQTYLSIFTDGKGALCARNIDPAKEGEALENNEIRRLWLHFMVDIATRLPLAWIIAESADADHSHALLRMATRDKTKERIRYGCKNDPAPPAGLLLTSADNGTAIRNSTVYGSELGIGAIVLTGRIYHATDKPFVERTFGPIQWKVLNFLPGYTGSRPGELEGYDPKASAEITHDALYGFITRFLVDEHPFRPHRGTGMFGATPLQKFEEISRSYGGIEVPSARDRCLHLGVKRVMSTTSEGVNPFGIPFNSTALQRFAAGQSKKATVHIDPDFLQRVVITAEGHRDVIEANMTMTAFNDLNLEEVLDIKKDAAEANPKLRELHNDILLEARARRVRESGFLTDPNSPSGFRTIEALERQADRLSQVAIRPEPISGPTAAPGGVMDRTGQTPAHRVAQPPAQSGTRTQVPAARNNFAPIKDSKL</sequence>
<organism evidence="2 3">
    <name type="scientific">Tabrizicola soli</name>
    <dbReference type="NCBI Taxonomy" id="2185115"/>
    <lineage>
        <taxon>Bacteria</taxon>
        <taxon>Pseudomonadati</taxon>
        <taxon>Pseudomonadota</taxon>
        <taxon>Alphaproteobacteria</taxon>
        <taxon>Rhodobacterales</taxon>
        <taxon>Paracoccaceae</taxon>
        <taxon>Tabrizicola</taxon>
    </lineage>
</organism>
<dbReference type="Gene3D" id="3.30.420.10">
    <property type="entry name" value="Ribonuclease H-like superfamily/Ribonuclease H"/>
    <property type="match status" value="1"/>
</dbReference>
<reference evidence="3" key="1">
    <citation type="journal article" date="2019" name="Int. J. Syst. Evol. Microbiol.">
        <title>The Global Catalogue of Microorganisms (GCM) 10K type strain sequencing project: providing services to taxonomists for standard genome sequencing and annotation.</title>
        <authorList>
            <consortium name="The Broad Institute Genomics Platform"/>
            <consortium name="The Broad Institute Genome Sequencing Center for Infectious Disease"/>
            <person name="Wu L."/>
            <person name="Ma J."/>
        </authorList>
    </citation>
    <scope>NUCLEOTIDE SEQUENCE [LARGE SCALE GENOMIC DNA]</scope>
    <source>
        <strain evidence="3">KCTC 62102</strain>
    </source>
</reference>
<comment type="caution">
    <text evidence="2">The sequence shown here is derived from an EMBL/GenBank/DDBJ whole genome shotgun (WGS) entry which is preliminary data.</text>
</comment>
<dbReference type="InterPro" id="IPR036397">
    <property type="entry name" value="RNaseH_sf"/>
</dbReference>